<feature type="transmembrane region" description="Helical" evidence="2">
    <location>
        <begin position="129"/>
        <end position="147"/>
    </location>
</feature>
<feature type="transmembrane region" description="Helical" evidence="2">
    <location>
        <begin position="271"/>
        <end position="292"/>
    </location>
</feature>
<reference evidence="3 4" key="1">
    <citation type="submission" date="2020-08" db="EMBL/GenBank/DDBJ databases">
        <title>Sequencing the genomes of 1000 actinobacteria strains.</title>
        <authorList>
            <person name="Klenk H.-P."/>
        </authorList>
    </citation>
    <scope>NUCLEOTIDE SEQUENCE [LARGE SCALE GENOMIC DNA]</scope>
    <source>
        <strain evidence="3 4">DSM 28238</strain>
    </source>
</reference>
<feature type="region of interest" description="Disordered" evidence="1">
    <location>
        <begin position="227"/>
        <end position="248"/>
    </location>
</feature>
<sequence length="457" mass="47627">MSRADRVYSTLIKRNEEQAQKLREQARRQVGGNGLRQVSAAALQSSGDQTVNASTVLPWLLHALGAPAALTGLLVPVREAGSMLPQAFLTPLILRVRHRKWAFVTGALVQAAAVAVMTAVAALGRGLGAGLLIVAALTVFALGRCLCSISSKDVQGRTIPSGERGQINGLATTAAGFVAITLGLGIRFVGGTDLSAGQLAWLLGAGALLWVAVAVIYARIREPDDVDVEPTEPTKGSDDVRSQDGGPERRRSWFAETWMVLRDDPPFRRFVGVRSLLLVSSLSPPLVVALSLDAGAQALTGLAGFIIASGLAALIGGRVFGSRADRSSRSVLRLGAALASAVILAVVAMVSLPAFTGDTWWGSALFVVAYFSLTLLHTGVRVGRKTYLVDMAEGDRRTTYVAVSNSVLGLVLLLVGGISSALVLLDIRLALLLLAGMGLAGVIAATRLPEVSAGVSS</sequence>
<dbReference type="GO" id="GO:0022857">
    <property type="term" value="F:transmembrane transporter activity"/>
    <property type="evidence" value="ECO:0007669"/>
    <property type="project" value="InterPro"/>
</dbReference>
<dbReference type="Proteomes" id="UP000547528">
    <property type="component" value="Unassembled WGS sequence"/>
</dbReference>
<organism evidence="3 4">
    <name type="scientific">Garicola koreensis</name>
    <dbReference type="NCBI Taxonomy" id="1262554"/>
    <lineage>
        <taxon>Bacteria</taxon>
        <taxon>Bacillati</taxon>
        <taxon>Actinomycetota</taxon>
        <taxon>Actinomycetes</taxon>
        <taxon>Micrococcales</taxon>
        <taxon>Micrococcaceae</taxon>
        <taxon>Garicola</taxon>
    </lineage>
</organism>
<dbReference type="InterPro" id="IPR052528">
    <property type="entry name" value="Sugar_transport-like"/>
</dbReference>
<keyword evidence="2" id="KW-0812">Transmembrane</keyword>
<comment type="caution">
    <text evidence="3">The sequence shown here is derived from an EMBL/GenBank/DDBJ whole genome shotgun (WGS) entry which is preliminary data.</text>
</comment>
<keyword evidence="2" id="KW-0472">Membrane</keyword>
<dbReference type="Pfam" id="PF07690">
    <property type="entry name" value="MFS_1"/>
    <property type="match status" value="1"/>
</dbReference>
<protein>
    <submittedName>
        <fullName evidence="3">MFS family permease</fullName>
    </submittedName>
</protein>
<dbReference type="SUPFAM" id="SSF103473">
    <property type="entry name" value="MFS general substrate transporter"/>
    <property type="match status" value="1"/>
</dbReference>
<feature type="compositionally biased region" description="Basic and acidic residues" evidence="1">
    <location>
        <begin position="235"/>
        <end position="248"/>
    </location>
</feature>
<accession>A0A7W5TSK8</accession>
<dbReference type="InterPro" id="IPR036259">
    <property type="entry name" value="MFS_trans_sf"/>
</dbReference>
<dbReference type="PANTHER" id="PTHR23526">
    <property type="entry name" value="INTEGRAL MEMBRANE TRANSPORT PROTEIN-RELATED"/>
    <property type="match status" value="1"/>
</dbReference>
<feature type="transmembrane region" description="Helical" evidence="2">
    <location>
        <begin position="400"/>
        <end position="423"/>
    </location>
</feature>
<dbReference type="RefSeq" id="WP_183357045.1">
    <property type="nucleotide sequence ID" value="NZ_BAABKR010000005.1"/>
</dbReference>
<name>A0A7W5TSK8_9MICC</name>
<evidence type="ECO:0000256" key="2">
    <source>
        <dbReference type="SAM" id="Phobius"/>
    </source>
</evidence>
<evidence type="ECO:0000313" key="3">
    <source>
        <dbReference type="EMBL" id="MBB3666613.1"/>
    </source>
</evidence>
<dbReference type="EMBL" id="JACIBT010000001">
    <property type="protein sequence ID" value="MBB3666613.1"/>
    <property type="molecule type" value="Genomic_DNA"/>
</dbReference>
<dbReference type="AlphaFoldDB" id="A0A7W5TSK8"/>
<evidence type="ECO:0000256" key="1">
    <source>
        <dbReference type="SAM" id="MobiDB-lite"/>
    </source>
</evidence>
<dbReference type="Gene3D" id="1.20.1250.20">
    <property type="entry name" value="MFS general substrate transporter like domains"/>
    <property type="match status" value="1"/>
</dbReference>
<feature type="transmembrane region" description="Helical" evidence="2">
    <location>
        <begin position="429"/>
        <end position="448"/>
    </location>
</feature>
<feature type="transmembrane region" description="Helical" evidence="2">
    <location>
        <begin position="332"/>
        <end position="354"/>
    </location>
</feature>
<dbReference type="InterPro" id="IPR011701">
    <property type="entry name" value="MFS"/>
</dbReference>
<keyword evidence="4" id="KW-1185">Reference proteome</keyword>
<gene>
    <name evidence="3" type="ORF">FHX47_000206</name>
</gene>
<feature type="transmembrane region" description="Helical" evidence="2">
    <location>
        <begin position="198"/>
        <end position="218"/>
    </location>
</feature>
<feature type="transmembrane region" description="Helical" evidence="2">
    <location>
        <begin position="360"/>
        <end position="380"/>
    </location>
</feature>
<evidence type="ECO:0000313" key="4">
    <source>
        <dbReference type="Proteomes" id="UP000547528"/>
    </source>
</evidence>
<keyword evidence="2" id="KW-1133">Transmembrane helix</keyword>
<feature type="transmembrane region" description="Helical" evidence="2">
    <location>
        <begin position="101"/>
        <end position="123"/>
    </location>
</feature>
<proteinExistence type="predicted"/>
<dbReference type="PANTHER" id="PTHR23526:SF4">
    <property type="entry name" value="INTEGRAL MEMBRANE TRANSPORT PROTEIN"/>
    <property type="match status" value="1"/>
</dbReference>
<feature type="transmembrane region" description="Helical" evidence="2">
    <location>
        <begin position="298"/>
        <end position="320"/>
    </location>
</feature>
<feature type="transmembrane region" description="Helical" evidence="2">
    <location>
        <begin position="167"/>
        <end position="186"/>
    </location>
</feature>